<evidence type="ECO:0000259" key="1">
    <source>
        <dbReference type="Pfam" id="PF10607"/>
    </source>
</evidence>
<evidence type="ECO:0000313" key="3">
    <source>
        <dbReference type="Proteomes" id="UP000186804"/>
    </source>
</evidence>
<reference evidence="2 3" key="1">
    <citation type="submission" date="2016-10" db="EMBL/GenBank/DDBJ databases">
        <title>Reductive evolution of mitochondrial metabolism and differential evolution of invasion-related proteins in Cryptosporidium.</title>
        <authorList>
            <person name="Liu S."/>
            <person name="Roellig D.M."/>
            <person name="Guo Y."/>
            <person name="Li N."/>
            <person name="Frace M.A."/>
            <person name="Tang K."/>
            <person name="Zhang L."/>
            <person name="Feng Y."/>
            <person name="Xiao L."/>
        </authorList>
    </citation>
    <scope>NUCLEOTIDE SEQUENCE [LARGE SCALE GENOMIC DNA]</scope>
    <source>
        <strain evidence="2">30847</strain>
    </source>
</reference>
<dbReference type="GO" id="GO:0043161">
    <property type="term" value="P:proteasome-mediated ubiquitin-dependent protein catabolic process"/>
    <property type="evidence" value="ECO:0007669"/>
    <property type="project" value="InterPro"/>
</dbReference>
<accession>A0A1J4MRI4</accession>
<dbReference type="GO" id="GO:0005634">
    <property type="term" value="C:nucleus"/>
    <property type="evidence" value="ECO:0007669"/>
    <property type="project" value="TreeGrafter"/>
</dbReference>
<dbReference type="Pfam" id="PF10607">
    <property type="entry name" value="CTLH"/>
    <property type="match status" value="1"/>
</dbReference>
<dbReference type="Proteomes" id="UP000186804">
    <property type="component" value="Unassembled WGS sequence"/>
</dbReference>
<proteinExistence type="predicted"/>
<dbReference type="GO" id="GO:0005737">
    <property type="term" value="C:cytoplasm"/>
    <property type="evidence" value="ECO:0007669"/>
    <property type="project" value="TreeGrafter"/>
</dbReference>
<dbReference type="GeneID" id="92366651"/>
<dbReference type="PANTHER" id="PTHR12170:SF2">
    <property type="entry name" value="E3 UBIQUITIN-PROTEIN TRANSFERASE MAEA"/>
    <property type="match status" value="1"/>
</dbReference>
<sequence length="452" mass="53633">MSKDLYKYIYINSIDESYIKCLHERNVAEIRASYKLIERQIKHLYSYMKKGFKICDDEDRESQIDKLIEKTNLLKNDVLIVKSNCEQLIEATIRILRSFEHKRYLDESWVNKNFNFKNMTQITNKILLDYFDRSRNYPNTRCKLFEIIKRSYEDNNSNSICNDKQINQSNIYNNNNNIESSNIDIQSEEIIDNYLLFEEYDKICNSLINLNETSYALQWISSHKSKINKSIKYKEPYTLLEVQLQVQNAAKKFINNVQSETSNPFIVLNMIIQNMKDLINLDLYSLHGNEIKEFIISCLFSIKKQKWNINTGVEYEDTDNINLVSKYFELSRWENILEEFKRTWFWVYGFPKKCTLLRLMDIGFSVLSTSICKHRISANCPSCSAYSEDYIDKLPLTHRLQSFIICPITGEFMDDNNPAFVLPNGYIISKNVLFQIFKNSNINKNFQRLYLV</sequence>
<keyword evidence="3" id="KW-1185">Reference proteome</keyword>
<dbReference type="GO" id="GO:0004842">
    <property type="term" value="F:ubiquitin-protein transferase activity"/>
    <property type="evidence" value="ECO:0007669"/>
    <property type="project" value="InterPro"/>
</dbReference>
<dbReference type="GO" id="GO:0034657">
    <property type="term" value="C:GID complex"/>
    <property type="evidence" value="ECO:0007669"/>
    <property type="project" value="TreeGrafter"/>
</dbReference>
<dbReference type="VEuPathDB" id="CryptoDB:cand_024670"/>
<protein>
    <recommendedName>
        <fullName evidence="1">CTLH/CRA C-terminal to LisH motif domain-containing protein</fullName>
    </recommendedName>
</protein>
<dbReference type="InterPro" id="IPR024964">
    <property type="entry name" value="CTLH/CRA"/>
</dbReference>
<dbReference type="OrthoDB" id="1933455at2759"/>
<dbReference type="EMBL" id="LRBS01000050">
    <property type="protein sequence ID" value="OII76790.1"/>
    <property type="molecule type" value="Genomic_DNA"/>
</dbReference>
<feature type="domain" description="CTLH/CRA C-terminal to LisH motif" evidence="1">
    <location>
        <begin position="197"/>
        <end position="369"/>
    </location>
</feature>
<name>A0A1J4MRI4_9CRYT</name>
<dbReference type="InterPro" id="IPR045098">
    <property type="entry name" value="Fyv10_fam"/>
</dbReference>
<gene>
    <name evidence="2" type="ORF">cand_024670</name>
</gene>
<organism evidence="2 3">
    <name type="scientific">Cryptosporidium andersoni</name>
    <dbReference type="NCBI Taxonomy" id="117008"/>
    <lineage>
        <taxon>Eukaryota</taxon>
        <taxon>Sar</taxon>
        <taxon>Alveolata</taxon>
        <taxon>Apicomplexa</taxon>
        <taxon>Conoidasida</taxon>
        <taxon>Coccidia</taxon>
        <taxon>Eucoccidiorida</taxon>
        <taxon>Eimeriorina</taxon>
        <taxon>Cryptosporidiidae</taxon>
        <taxon>Cryptosporidium</taxon>
    </lineage>
</organism>
<dbReference type="RefSeq" id="XP_067068636.1">
    <property type="nucleotide sequence ID" value="XM_067212697.1"/>
</dbReference>
<comment type="caution">
    <text evidence="2">The sequence shown here is derived from an EMBL/GenBank/DDBJ whole genome shotgun (WGS) entry which is preliminary data.</text>
</comment>
<evidence type="ECO:0000313" key="2">
    <source>
        <dbReference type="EMBL" id="OII76790.1"/>
    </source>
</evidence>
<dbReference type="PANTHER" id="PTHR12170">
    <property type="entry name" value="MACROPHAGE ERYTHROBLAST ATTACHER-RELATED"/>
    <property type="match status" value="1"/>
</dbReference>
<dbReference type="AlphaFoldDB" id="A0A1J4MRI4"/>